<dbReference type="Proteomes" id="UP000186400">
    <property type="component" value="Unassembled WGS sequence"/>
</dbReference>
<dbReference type="InterPro" id="IPR014721">
    <property type="entry name" value="Ribsml_uS5_D2-typ_fold_subgr"/>
</dbReference>
<organism evidence="9 10">
    <name type="scientific">Alkalispirochaeta americana</name>
    <dbReference type="NCBI Taxonomy" id="159291"/>
    <lineage>
        <taxon>Bacteria</taxon>
        <taxon>Pseudomonadati</taxon>
        <taxon>Spirochaetota</taxon>
        <taxon>Spirochaetia</taxon>
        <taxon>Spirochaetales</taxon>
        <taxon>Spirochaetaceae</taxon>
        <taxon>Alkalispirochaeta</taxon>
    </lineage>
</organism>
<accession>A0A1N6SFF0</accession>
<reference evidence="9 10" key="1">
    <citation type="submission" date="2017-01" db="EMBL/GenBank/DDBJ databases">
        <authorList>
            <person name="Mah S.A."/>
            <person name="Swanson W.J."/>
            <person name="Moy G.W."/>
            <person name="Vacquier V.D."/>
        </authorList>
    </citation>
    <scope>NUCLEOTIDE SEQUENCE [LARGE SCALE GENOMIC DNA]</scope>
    <source>
        <strain evidence="9 10">ASpG1</strain>
    </source>
</reference>
<keyword evidence="3" id="KW-0808">Transferase</keyword>
<dbReference type="Gene3D" id="3.30.230.10">
    <property type="match status" value="1"/>
</dbReference>
<evidence type="ECO:0000256" key="7">
    <source>
        <dbReference type="SAM" id="MobiDB-lite"/>
    </source>
</evidence>
<feature type="domain" description="GHMP kinase N-terminal" evidence="8">
    <location>
        <begin position="138"/>
        <end position="198"/>
    </location>
</feature>
<evidence type="ECO:0000256" key="3">
    <source>
        <dbReference type="ARBA" id="ARBA00022679"/>
    </source>
</evidence>
<dbReference type="GO" id="GO:0005524">
    <property type="term" value="F:ATP binding"/>
    <property type="evidence" value="ECO:0007669"/>
    <property type="project" value="UniProtKB-KW"/>
</dbReference>
<dbReference type="Pfam" id="PF00288">
    <property type="entry name" value="GHMP_kinases_N"/>
    <property type="match status" value="1"/>
</dbReference>
<feature type="region of interest" description="Disordered" evidence="7">
    <location>
        <begin position="95"/>
        <end position="119"/>
    </location>
</feature>
<comment type="pathway">
    <text evidence="1">Isoprenoid biosynthesis; isopentenyl diphosphate biosynthesis via mevalonate pathway; isopentenyl diphosphate from (R)-mevalonate: step 2/3.</text>
</comment>
<keyword evidence="5 9" id="KW-0418">Kinase</keyword>
<evidence type="ECO:0000256" key="4">
    <source>
        <dbReference type="ARBA" id="ARBA00022741"/>
    </source>
</evidence>
<dbReference type="EMBL" id="FTMS01000008">
    <property type="protein sequence ID" value="SIQ39791.1"/>
    <property type="molecule type" value="Genomic_DNA"/>
</dbReference>
<dbReference type="GO" id="GO:0004631">
    <property type="term" value="F:phosphomevalonate kinase activity"/>
    <property type="evidence" value="ECO:0007669"/>
    <property type="project" value="UniProtKB-EC"/>
</dbReference>
<sequence length="363" mass="38585">MTYSVPASLLLAGEYAVTRPGGEGLALAVSPRAWVSLQGDLSSRGRAAFRRDLFRERPCLGVQALQGSAGTSHWPDDPLPVVQPVLTALTEILPRDIPDQNPPEDQPPQPGTPPRKKDPLWTITIDTSRFFSARGGLKQGLGSSAAATVLLTVAVLHLIGLDPLRNKPLLFRIAHRAHRLLQGGRGSGYDLACSITGGTIHFTGGDPPEWTPLELHTQWAATGLSLFSSTSGTPVKSSAAVEAFNKAFPPGSGIDNHALKRFLKRNNAVVEALRQATSSEELFSALARAREISRHLGEQIGVPAAAPIPSPGSHWQAKTSGAGDEQIIIFATGSSREGAPEDYPGESTSLTVEPLGLIREEHP</sequence>
<gene>
    <name evidence="9" type="ORF">SAMN05920897_10860</name>
</gene>
<protein>
    <recommendedName>
        <fullName evidence="2">phosphomevalonate kinase</fullName>
        <ecNumber evidence="2">2.7.4.2</ecNumber>
    </recommendedName>
</protein>
<dbReference type="RefSeq" id="WP_076488630.1">
    <property type="nucleotide sequence ID" value="NZ_FTMS01000008.1"/>
</dbReference>
<dbReference type="PANTHER" id="PTHR31814:SF2">
    <property type="entry name" value="PHOSPHOMEVALONATE KINASE"/>
    <property type="match status" value="1"/>
</dbReference>
<evidence type="ECO:0000256" key="1">
    <source>
        <dbReference type="ARBA" id="ARBA00005017"/>
    </source>
</evidence>
<proteinExistence type="predicted"/>
<feature type="compositionally biased region" description="Pro residues" evidence="7">
    <location>
        <begin position="100"/>
        <end position="113"/>
    </location>
</feature>
<dbReference type="GO" id="GO:0019287">
    <property type="term" value="P:isopentenyl diphosphate biosynthetic process, mevalonate pathway"/>
    <property type="evidence" value="ECO:0007669"/>
    <property type="project" value="TreeGrafter"/>
</dbReference>
<evidence type="ECO:0000256" key="5">
    <source>
        <dbReference type="ARBA" id="ARBA00022777"/>
    </source>
</evidence>
<evidence type="ECO:0000313" key="9">
    <source>
        <dbReference type="EMBL" id="SIQ39791.1"/>
    </source>
</evidence>
<keyword evidence="4" id="KW-0547">Nucleotide-binding</keyword>
<keyword evidence="10" id="KW-1185">Reference proteome</keyword>
<dbReference type="EC" id="2.7.4.2" evidence="2"/>
<feature type="region of interest" description="Disordered" evidence="7">
    <location>
        <begin position="334"/>
        <end position="363"/>
    </location>
</feature>
<dbReference type="STRING" id="159291.SAMN05920897_10860"/>
<evidence type="ECO:0000256" key="6">
    <source>
        <dbReference type="ARBA" id="ARBA00022840"/>
    </source>
</evidence>
<dbReference type="InterPro" id="IPR020568">
    <property type="entry name" value="Ribosomal_Su5_D2-typ_SF"/>
</dbReference>
<dbReference type="InterPro" id="IPR035102">
    <property type="entry name" value="Phosphomevalonate_kinase"/>
</dbReference>
<name>A0A1N6SFF0_9SPIO</name>
<dbReference type="SUPFAM" id="SSF54211">
    <property type="entry name" value="Ribosomal protein S5 domain 2-like"/>
    <property type="match status" value="1"/>
</dbReference>
<evidence type="ECO:0000259" key="8">
    <source>
        <dbReference type="Pfam" id="PF00288"/>
    </source>
</evidence>
<dbReference type="AlphaFoldDB" id="A0A1N6SFF0"/>
<evidence type="ECO:0000256" key="2">
    <source>
        <dbReference type="ARBA" id="ARBA00012958"/>
    </source>
</evidence>
<evidence type="ECO:0000313" key="10">
    <source>
        <dbReference type="Proteomes" id="UP000186400"/>
    </source>
</evidence>
<keyword evidence="6" id="KW-0067">ATP-binding</keyword>
<dbReference type="PANTHER" id="PTHR31814">
    <property type="match status" value="1"/>
</dbReference>
<dbReference type="InterPro" id="IPR006204">
    <property type="entry name" value="GHMP_kinase_N_dom"/>
</dbReference>
<dbReference type="OrthoDB" id="370979at2"/>